<dbReference type="Proteomes" id="UP000248745">
    <property type="component" value="Unassembled WGS sequence"/>
</dbReference>
<keyword evidence="4" id="KW-1185">Reference proteome</keyword>
<dbReference type="Gene3D" id="3.40.50.1110">
    <property type="entry name" value="SGNH hydrolase"/>
    <property type="match status" value="1"/>
</dbReference>
<dbReference type="SUPFAM" id="SSF49299">
    <property type="entry name" value="PKD domain"/>
    <property type="match status" value="1"/>
</dbReference>
<name>A0A2W2ASD0_9BACT</name>
<feature type="domain" description="PKD" evidence="2">
    <location>
        <begin position="284"/>
        <end position="319"/>
    </location>
</feature>
<dbReference type="OrthoDB" id="7443339at2"/>
<dbReference type="AlphaFoldDB" id="A0A2W2ASD0"/>
<evidence type="ECO:0000256" key="1">
    <source>
        <dbReference type="SAM" id="SignalP"/>
    </source>
</evidence>
<proteinExistence type="predicted"/>
<evidence type="ECO:0000313" key="3">
    <source>
        <dbReference type="EMBL" id="PZF70894.1"/>
    </source>
</evidence>
<keyword evidence="1" id="KW-0732">Signal</keyword>
<feature type="signal peptide" evidence="1">
    <location>
        <begin position="1"/>
        <end position="21"/>
    </location>
</feature>
<dbReference type="SMART" id="SM00089">
    <property type="entry name" value="PKD"/>
    <property type="match status" value="1"/>
</dbReference>
<reference evidence="3 4" key="1">
    <citation type="submission" date="2018-06" db="EMBL/GenBank/DDBJ databases">
        <title>Mucibacter soli gen. nov., sp. nov., a new member of the family Chitinophagaceae producing mucin.</title>
        <authorList>
            <person name="Kim M.-K."/>
            <person name="Park S."/>
            <person name="Kim T.-S."/>
            <person name="Joung Y."/>
            <person name="Han J.-H."/>
            <person name="Kim S.B."/>
        </authorList>
    </citation>
    <scope>NUCLEOTIDE SEQUENCE [LARGE SCALE GENOMIC DNA]</scope>
    <source>
        <strain evidence="3 4">R1-15</strain>
    </source>
</reference>
<dbReference type="RefSeq" id="WP_111000910.1">
    <property type="nucleotide sequence ID" value="NZ_QKTW01000028.1"/>
</dbReference>
<dbReference type="SUPFAM" id="SSF52266">
    <property type="entry name" value="SGNH hydrolase"/>
    <property type="match status" value="1"/>
</dbReference>
<dbReference type="Pfam" id="PF18911">
    <property type="entry name" value="PKD_4"/>
    <property type="match status" value="1"/>
</dbReference>
<dbReference type="Gene3D" id="2.60.40.10">
    <property type="entry name" value="Immunoglobulins"/>
    <property type="match status" value="1"/>
</dbReference>
<dbReference type="InterPro" id="IPR036514">
    <property type="entry name" value="SGNH_hydro_sf"/>
</dbReference>
<dbReference type="PROSITE" id="PS50093">
    <property type="entry name" value="PKD"/>
    <property type="match status" value="1"/>
</dbReference>
<dbReference type="InterPro" id="IPR000601">
    <property type="entry name" value="PKD_dom"/>
</dbReference>
<dbReference type="InterPro" id="IPR022409">
    <property type="entry name" value="PKD/Chitinase_dom"/>
</dbReference>
<feature type="chain" id="PRO_5016137395" description="PKD domain-containing protein" evidence="1">
    <location>
        <begin position="22"/>
        <end position="417"/>
    </location>
</feature>
<comment type="caution">
    <text evidence="3">The sequence shown here is derived from an EMBL/GenBank/DDBJ whole genome shotgun (WGS) entry which is preliminary data.</text>
</comment>
<dbReference type="GO" id="GO:0016788">
    <property type="term" value="F:hydrolase activity, acting on ester bonds"/>
    <property type="evidence" value="ECO:0007669"/>
    <property type="project" value="UniProtKB-ARBA"/>
</dbReference>
<organism evidence="3 4">
    <name type="scientific">Taibaiella soli</name>
    <dbReference type="NCBI Taxonomy" id="1649169"/>
    <lineage>
        <taxon>Bacteria</taxon>
        <taxon>Pseudomonadati</taxon>
        <taxon>Bacteroidota</taxon>
        <taxon>Chitinophagia</taxon>
        <taxon>Chitinophagales</taxon>
        <taxon>Chitinophagaceae</taxon>
        <taxon>Taibaiella</taxon>
    </lineage>
</organism>
<sequence>MKRTPVYILLCLLLFAGSAFATKRKVLFIGNSYMYTNDLPGVLQQLAASMGDTLEYDQNTVGGQTLEGHSTDNTTISKIFSQPWDIVVLQEQSQRPAFPPAQVASDTYPFAHKLDSMVKANNACSETFFFMTWGYQNGDASNCNFYPVICTYAGMQQRLRESYMQMAQDNNASVFPVGVAWKKVRDSFPAINLYNPDQSHPSLEGTYLAACVYYASIYHKSPLNSTYTAGLNAATTQNLQRIGGNTVLDSMEQWQQHGNYPLARFTQQQQGSTVNFTNQSLRATTWLWSFGDNATSMLQNPTHTYASNGTFEVALNANNGCVSESYKTTITTGSTSVAELNKDKNIIVSSYNHYLRVSNPQQQKATLVLFNAAGQIAGRYEINASTHSWPLSTAVGIYYYRVIGNDGTPLAAGSLVN</sequence>
<evidence type="ECO:0000259" key="2">
    <source>
        <dbReference type="PROSITE" id="PS50093"/>
    </source>
</evidence>
<dbReference type="InterPro" id="IPR035986">
    <property type="entry name" value="PKD_dom_sf"/>
</dbReference>
<dbReference type="CDD" id="cd00146">
    <property type="entry name" value="PKD"/>
    <property type="match status" value="1"/>
</dbReference>
<evidence type="ECO:0000313" key="4">
    <source>
        <dbReference type="Proteomes" id="UP000248745"/>
    </source>
</evidence>
<accession>A0A2W2ASD0</accession>
<protein>
    <recommendedName>
        <fullName evidence="2">PKD domain-containing protein</fullName>
    </recommendedName>
</protein>
<gene>
    <name evidence="3" type="ORF">DN068_20935</name>
</gene>
<dbReference type="InterPro" id="IPR013783">
    <property type="entry name" value="Ig-like_fold"/>
</dbReference>
<dbReference type="EMBL" id="QKTW01000028">
    <property type="protein sequence ID" value="PZF70894.1"/>
    <property type="molecule type" value="Genomic_DNA"/>
</dbReference>